<dbReference type="SUPFAM" id="SSF101478">
    <property type="entry name" value="ADP-ribosylglycohydrolase"/>
    <property type="match status" value="1"/>
</dbReference>
<comment type="cofactor">
    <cofactor evidence="1">
        <name>Mg(2+)</name>
        <dbReference type="ChEBI" id="CHEBI:18420"/>
    </cofactor>
    <text evidence="1">Binds 2 magnesium ions per subunit.</text>
</comment>
<feature type="binding site" evidence="1">
    <location>
        <position position="277"/>
    </location>
    <ligand>
        <name>Mg(2+)</name>
        <dbReference type="ChEBI" id="CHEBI:18420"/>
        <label>1</label>
    </ligand>
</feature>
<gene>
    <name evidence="3" type="ORF">PROH_13125</name>
</gene>
<name>A0A0M2PTS5_PROHO</name>
<organism evidence="3 4">
    <name type="scientific">Prochlorothrix hollandica PCC 9006 = CALU 1027</name>
    <dbReference type="NCBI Taxonomy" id="317619"/>
    <lineage>
        <taxon>Bacteria</taxon>
        <taxon>Bacillati</taxon>
        <taxon>Cyanobacteriota</taxon>
        <taxon>Cyanophyceae</taxon>
        <taxon>Prochlorotrichales</taxon>
        <taxon>Prochlorotrichaceae</taxon>
        <taxon>Prochlorothrix</taxon>
    </lineage>
</organism>
<dbReference type="EMBL" id="AJTX02000005">
    <property type="protein sequence ID" value="KKI99524.1"/>
    <property type="molecule type" value="Genomic_DNA"/>
</dbReference>
<dbReference type="AlphaFoldDB" id="A0A0M2PTS5"/>
<dbReference type="InterPro" id="IPR005502">
    <property type="entry name" value="Ribosyl_crysJ1"/>
</dbReference>
<keyword evidence="1" id="KW-0460">Magnesium</keyword>
<proteinExistence type="predicted"/>
<feature type="binding site" evidence="1">
    <location>
        <position position="274"/>
    </location>
    <ligand>
        <name>Mg(2+)</name>
        <dbReference type="ChEBI" id="CHEBI:18420"/>
        <label>1</label>
    </ligand>
</feature>
<accession>A0A0M2PTS5</accession>
<keyword evidence="1" id="KW-0479">Metal-binding</keyword>
<dbReference type="eggNOG" id="COG1397">
    <property type="taxonomic scope" value="Bacteria"/>
</dbReference>
<reference evidence="3" key="1">
    <citation type="submission" date="2012-04" db="EMBL/GenBank/DDBJ databases">
        <authorList>
            <person name="Borisov I.G."/>
            <person name="Ivanikova N.V."/>
            <person name="Pinevich A.V."/>
        </authorList>
    </citation>
    <scope>NUCLEOTIDE SEQUENCE</scope>
    <source>
        <strain evidence="3">CALU 1027</strain>
    </source>
</reference>
<dbReference type="PANTHER" id="PTHR16222">
    <property type="entry name" value="ADP-RIBOSYLGLYCOHYDROLASE"/>
    <property type="match status" value="1"/>
</dbReference>
<evidence type="ECO:0000256" key="2">
    <source>
        <dbReference type="SAM" id="Phobius"/>
    </source>
</evidence>
<evidence type="ECO:0000313" key="3">
    <source>
        <dbReference type="EMBL" id="KKI99524.1"/>
    </source>
</evidence>
<feature type="transmembrane region" description="Helical" evidence="2">
    <location>
        <begin position="345"/>
        <end position="364"/>
    </location>
</feature>
<feature type="binding site" evidence="1">
    <location>
        <position position="276"/>
    </location>
    <ligand>
        <name>Mg(2+)</name>
        <dbReference type="ChEBI" id="CHEBI:18420"/>
        <label>1</label>
    </ligand>
</feature>
<dbReference type="InterPro" id="IPR050792">
    <property type="entry name" value="ADP-ribosylglycohydrolase"/>
</dbReference>
<comment type="caution">
    <text evidence="3">The sequence shown here is derived from an EMBL/GenBank/DDBJ whole genome shotgun (WGS) entry which is preliminary data.</text>
</comment>
<evidence type="ECO:0000313" key="4">
    <source>
        <dbReference type="Proteomes" id="UP000034681"/>
    </source>
</evidence>
<feature type="binding site" evidence="1">
    <location>
        <position position="56"/>
    </location>
    <ligand>
        <name>Mg(2+)</name>
        <dbReference type="ChEBI" id="CHEBI:18420"/>
        <label>1</label>
    </ligand>
</feature>
<dbReference type="Pfam" id="PF03747">
    <property type="entry name" value="ADP_ribosyl_GH"/>
    <property type="match status" value="1"/>
</dbReference>
<dbReference type="InterPro" id="IPR036705">
    <property type="entry name" value="Ribosyl_crysJ1_sf"/>
</dbReference>
<feature type="binding site" evidence="1">
    <location>
        <position position="54"/>
    </location>
    <ligand>
        <name>Mg(2+)</name>
        <dbReference type="ChEBI" id="CHEBI:18420"/>
        <label>1</label>
    </ligand>
</feature>
<dbReference type="OrthoDB" id="9798107at2"/>
<sequence>MNLDQTAAIVGSLWGTAVGDALGLPWEGLSPRSQRQRIPQVQGHHLILGRGMMSDDTEQSCLVAQALILSGGESGRFSAALALRLKLWFLGLPAGVGKATALGCFRLWLGFNPDCSGVFSAGNGPAMRSPILGVCYGHNLDQLRDLVRRSTRLTHTDPQAEWGALAVAIAAHLAASQPQATAPQLWQQLQQLLQQALASTAPSATLNQFWQLLDRLPLALSQDLTPRQFAADLGLSRGVSGYINHTLPLALYSWLCYPQDYAQAVTTVIHLGGDTDTTAAIVGGIVGAAVGVEGIPEPWRSGLWEWPRSGSWITRLGHRLGRSLATNSPLAPEPLFWPALIPRNLIFLVIVLAHGFLRLGWWLVHCLPR</sequence>
<dbReference type="GO" id="GO:0046872">
    <property type="term" value="F:metal ion binding"/>
    <property type="evidence" value="ECO:0007669"/>
    <property type="project" value="UniProtKB-KW"/>
</dbReference>
<dbReference type="Proteomes" id="UP000034681">
    <property type="component" value="Unassembled WGS sequence"/>
</dbReference>
<protein>
    <recommendedName>
        <fullName evidence="5">ADP-ribosylglycohydrolase</fullName>
    </recommendedName>
</protein>
<keyword evidence="4" id="KW-1185">Reference proteome</keyword>
<dbReference type="RefSeq" id="WP_017714447.1">
    <property type="nucleotide sequence ID" value="NZ_KB235942.1"/>
</dbReference>
<evidence type="ECO:0008006" key="5">
    <source>
        <dbReference type="Google" id="ProtNLM"/>
    </source>
</evidence>
<evidence type="ECO:0000256" key="1">
    <source>
        <dbReference type="PIRSR" id="PIRSR605502-1"/>
    </source>
</evidence>
<dbReference type="PANTHER" id="PTHR16222:SF12">
    <property type="entry name" value="ADP-RIBOSYLGLYCOHYDROLASE-RELATED"/>
    <property type="match status" value="1"/>
</dbReference>
<keyword evidence="2" id="KW-0812">Transmembrane</keyword>
<dbReference type="STRING" id="317619.GCA_000332315_04351"/>
<dbReference type="Gene3D" id="1.10.4080.10">
    <property type="entry name" value="ADP-ribosylation/Crystallin J1"/>
    <property type="match status" value="1"/>
</dbReference>
<keyword evidence="2" id="KW-1133">Transmembrane helix</keyword>
<keyword evidence="2" id="KW-0472">Membrane</keyword>
<feature type="binding site" evidence="1">
    <location>
        <position position="55"/>
    </location>
    <ligand>
        <name>Mg(2+)</name>
        <dbReference type="ChEBI" id="CHEBI:18420"/>
        <label>1</label>
    </ligand>
</feature>